<dbReference type="InParanoid" id="A0A1Y2M4L8"/>
<feature type="domain" description="Rhodopsin" evidence="8">
    <location>
        <begin position="42"/>
        <end position="290"/>
    </location>
</feature>
<protein>
    <recommendedName>
        <fullName evidence="8">Rhodopsin domain-containing protein</fullName>
    </recommendedName>
</protein>
<keyword evidence="2 7" id="KW-0812">Transmembrane</keyword>
<dbReference type="AlphaFoldDB" id="A0A1Y2M4L8"/>
<evidence type="ECO:0000256" key="4">
    <source>
        <dbReference type="ARBA" id="ARBA00023136"/>
    </source>
</evidence>
<keyword evidence="3 7" id="KW-1133">Transmembrane helix</keyword>
<feature type="transmembrane region" description="Helical" evidence="7">
    <location>
        <begin position="227"/>
        <end position="245"/>
    </location>
</feature>
<feature type="transmembrane region" description="Helical" evidence="7">
    <location>
        <begin position="137"/>
        <end position="159"/>
    </location>
</feature>
<dbReference type="PANTHER" id="PTHR33048">
    <property type="entry name" value="PTH11-LIKE INTEGRAL MEMBRANE PROTEIN (AFU_ORTHOLOGUE AFUA_5G11245)"/>
    <property type="match status" value="1"/>
</dbReference>
<name>A0A1Y2M4L8_EPING</name>
<evidence type="ECO:0000256" key="7">
    <source>
        <dbReference type="SAM" id="Phobius"/>
    </source>
</evidence>
<dbReference type="PANTHER" id="PTHR33048:SF167">
    <property type="entry name" value="INTEGRAL MEMBRANE PROTEIN"/>
    <property type="match status" value="1"/>
</dbReference>
<evidence type="ECO:0000256" key="3">
    <source>
        <dbReference type="ARBA" id="ARBA00022989"/>
    </source>
</evidence>
<reference evidence="9 10" key="1">
    <citation type="journal article" date="2017" name="Genome Announc.">
        <title>Genome sequence of the saprophytic ascomycete Epicoccum nigrum ICMP 19927 strain isolated from New Zealand.</title>
        <authorList>
            <person name="Fokin M."/>
            <person name="Fleetwood D."/>
            <person name="Weir B.S."/>
            <person name="Villas-Boas S.G."/>
        </authorList>
    </citation>
    <scope>NUCLEOTIDE SEQUENCE [LARGE SCALE GENOMIC DNA]</scope>
    <source>
        <strain evidence="9 10">ICMP 19927</strain>
    </source>
</reference>
<feature type="region of interest" description="Disordered" evidence="6">
    <location>
        <begin position="300"/>
        <end position="354"/>
    </location>
</feature>
<evidence type="ECO:0000313" key="9">
    <source>
        <dbReference type="EMBL" id="OSS51003.1"/>
    </source>
</evidence>
<gene>
    <name evidence="9" type="ORF">B5807_04210</name>
</gene>
<feature type="transmembrane region" description="Helical" evidence="7">
    <location>
        <begin position="58"/>
        <end position="76"/>
    </location>
</feature>
<keyword evidence="10" id="KW-1185">Reference proteome</keyword>
<evidence type="ECO:0000256" key="5">
    <source>
        <dbReference type="ARBA" id="ARBA00038359"/>
    </source>
</evidence>
<dbReference type="InterPro" id="IPR049326">
    <property type="entry name" value="Rhodopsin_dom_fungi"/>
</dbReference>
<keyword evidence="4 7" id="KW-0472">Membrane</keyword>
<comment type="similarity">
    <text evidence="5">Belongs to the SAT4 family.</text>
</comment>
<feature type="transmembrane region" description="Helical" evidence="7">
    <location>
        <begin position="195"/>
        <end position="215"/>
    </location>
</feature>
<accession>A0A1Y2M4L8</accession>
<evidence type="ECO:0000256" key="1">
    <source>
        <dbReference type="ARBA" id="ARBA00004141"/>
    </source>
</evidence>
<sequence>MAATAAKDASELSAEEVAYTNGPVLLTVTGAFYTVSLLTVMARGYSRRFIVNSFGKDDWAMVVALVCATVCFGSYAHEVSLGVGKYIAVIMANEGAYRQILKARQIHIIAAVVGTSVSNISVALFQLRLAIERLYSYFLWGIIAFTVCFTVACACTLIFQCLPIQAAWDTRLRPPPIGKGDAKCYSQQTFKKLVMFNGIICIVIDFVLALLPIPLIWTLRISARSRLSLTFVLGLGLFAAVVGIARQTSVPRMYTEAEPWVRDSYAVWQFIEFNVGIIAASLPATKPLLSMCFDPANGFSRGDGSAENDGNNSQGALQEHGAQHNEEPNMAHGQEPPPKRARRRHSLSISLAETLYNPQASMTGDVELEELGCKNKKGVVGVQEDATQ</sequence>
<dbReference type="STRING" id="105696.A0A1Y2M4L8"/>
<feature type="transmembrane region" description="Helical" evidence="7">
    <location>
        <begin position="106"/>
        <end position="125"/>
    </location>
</feature>
<dbReference type="OMA" id="WLCAVGV"/>
<dbReference type="Proteomes" id="UP000193240">
    <property type="component" value="Unassembled WGS sequence"/>
</dbReference>
<dbReference type="EMBL" id="KZ107841">
    <property type="protein sequence ID" value="OSS51003.1"/>
    <property type="molecule type" value="Genomic_DNA"/>
</dbReference>
<evidence type="ECO:0000256" key="2">
    <source>
        <dbReference type="ARBA" id="ARBA00022692"/>
    </source>
</evidence>
<evidence type="ECO:0000256" key="6">
    <source>
        <dbReference type="SAM" id="MobiDB-lite"/>
    </source>
</evidence>
<feature type="transmembrane region" description="Helical" evidence="7">
    <location>
        <begin position="24"/>
        <end position="46"/>
    </location>
</feature>
<comment type="subcellular location">
    <subcellularLocation>
        <location evidence="1">Membrane</location>
        <topology evidence="1">Multi-pass membrane protein</topology>
    </subcellularLocation>
</comment>
<evidence type="ECO:0000259" key="8">
    <source>
        <dbReference type="Pfam" id="PF20684"/>
    </source>
</evidence>
<dbReference type="Pfam" id="PF20684">
    <property type="entry name" value="Fung_rhodopsin"/>
    <property type="match status" value="1"/>
</dbReference>
<evidence type="ECO:0000313" key="10">
    <source>
        <dbReference type="Proteomes" id="UP000193240"/>
    </source>
</evidence>
<dbReference type="InterPro" id="IPR052337">
    <property type="entry name" value="SAT4-like"/>
</dbReference>
<proteinExistence type="inferred from homology"/>
<dbReference type="GO" id="GO:0016020">
    <property type="term" value="C:membrane"/>
    <property type="evidence" value="ECO:0007669"/>
    <property type="project" value="UniProtKB-SubCell"/>
</dbReference>
<organism evidence="9 10">
    <name type="scientific">Epicoccum nigrum</name>
    <name type="common">Soil fungus</name>
    <name type="synonym">Epicoccum purpurascens</name>
    <dbReference type="NCBI Taxonomy" id="105696"/>
    <lineage>
        <taxon>Eukaryota</taxon>
        <taxon>Fungi</taxon>
        <taxon>Dikarya</taxon>
        <taxon>Ascomycota</taxon>
        <taxon>Pezizomycotina</taxon>
        <taxon>Dothideomycetes</taxon>
        <taxon>Pleosporomycetidae</taxon>
        <taxon>Pleosporales</taxon>
        <taxon>Pleosporineae</taxon>
        <taxon>Didymellaceae</taxon>
        <taxon>Epicoccum</taxon>
    </lineage>
</organism>